<dbReference type="InterPro" id="IPR015421">
    <property type="entry name" value="PyrdxlP-dep_Trfase_major"/>
</dbReference>
<evidence type="ECO:0000313" key="5">
    <source>
        <dbReference type="Proteomes" id="UP000630660"/>
    </source>
</evidence>
<dbReference type="PANTHER" id="PTHR30244">
    <property type="entry name" value="TRANSAMINASE"/>
    <property type="match status" value="1"/>
</dbReference>
<dbReference type="Gene3D" id="3.40.640.10">
    <property type="entry name" value="Type I PLP-dependent aspartate aminotransferase-like (Major domain)"/>
    <property type="match status" value="1"/>
</dbReference>
<evidence type="ECO:0000256" key="2">
    <source>
        <dbReference type="PIRSR" id="PIRSR000390-2"/>
    </source>
</evidence>
<dbReference type="PIRSF" id="PIRSF000390">
    <property type="entry name" value="PLP_StrS"/>
    <property type="match status" value="1"/>
</dbReference>
<dbReference type="GO" id="GO:0030170">
    <property type="term" value="F:pyridoxal phosphate binding"/>
    <property type="evidence" value="ECO:0007669"/>
    <property type="project" value="TreeGrafter"/>
</dbReference>
<dbReference type="Proteomes" id="UP000630660">
    <property type="component" value="Unassembled WGS sequence"/>
</dbReference>
<feature type="non-terminal residue" evidence="4">
    <location>
        <position position="382"/>
    </location>
</feature>
<feature type="modified residue" description="N6-(pyridoxal phosphate)lysine" evidence="2">
    <location>
        <position position="194"/>
    </location>
</feature>
<dbReference type="PANTHER" id="PTHR30244:SF34">
    <property type="entry name" value="DTDP-4-AMINO-4,6-DIDEOXYGALACTOSE TRANSAMINASE"/>
    <property type="match status" value="1"/>
</dbReference>
<keyword evidence="4" id="KW-0808">Transferase</keyword>
<dbReference type="EMBL" id="WJKJ01000097">
    <property type="protein sequence ID" value="MBD3364171.1"/>
    <property type="molecule type" value="Genomic_DNA"/>
</dbReference>
<dbReference type="InterPro" id="IPR000653">
    <property type="entry name" value="DegT/StrS_aminotransferase"/>
</dbReference>
<protein>
    <submittedName>
        <fullName evidence="4">Aminotransferase class I/II-fold pyridoxal phosphate-dependent enzyme</fullName>
    </submittedName>
</protein>
<feature type="active site" description="Proton acceptor" evidence="1">
    <location>
        <position position="194"/>
    </location>
</feature>
<proteinExistence type="inferred from homology"/>
<dbReference type="InterPro" id="IPR015424">
    <property type="entry name" value="PyrdxlP-dep_Trfase"/>
</dbReference>
<keyword evidence="4" id="KW-0032">Aminotransferase</keyword>
<evidence type="ECO:0000256" key="3">
    <source>
        <dbReference type="RuleBase" id="RU004508"/>
    </source>
</evidence>
<dbReference type="GO" id="GO:0008483">
    <property type="term" value="F:transaminase activity"/>
    <property type="evidence" value="ECO:0007669"/>
    <property type="project" value="UniProtKB-KW"/>
</dbReference>
<evidence type="ECO:0000313" key="4">
    <source>
        <dbReference type="EMBL" id="MBD3364171.1"/>
    </source>
</evidence>
<comment type="similarity">
    <text evidence="3">Belongs to the DegT/DnrJ/EryC1 family.</text>
</comment>
<dbReference type="InterPro" id="IPR015422">
    <property type="entry name" value="PyrdxlP-dep_Trfase_small"/>
</dbReference>
<organism evidence="4 5">
    <name type="scientific">candidate division WOR-3 bacterium</name>
    <dbReference type="NCBI Taxonomy" id="2052148"/>
    <lineage>
        <taxon>Bacteria</taxon>
        <taxon>Bacteria division WOR-3</taxon>
    </lineage>
</organism>
<name>A0A9D5K845_UNCW3</name>
<comment type="caution">
    <text evidence="4">The sequence shown here is derived from an EMBL/GenBank/DDBJ whole genome shotgun (WGS) entry which is preliminary data.</text>
</comment>
<dbReference type="CDD" id="cd00616">
    <property type="entry name" value="AHBA_syn"/>
    <property type="match status" value="1"/>
</dbReference>
<dbReference type="Pfam" id="PF01041">
    <property type="entry name" value="DegT_DnrJ_EryC1"/>
    <property type="match status" value="1"/>
</dbReference>
<reference evidence="4" key="1">
    <citation type="submission" date="2019-11" db="EMBL/GenBank/DDBJ databases">
        <title>Microbial mats filling the niche in hypersaline microbial mats.</title>
        <authorList>
            <person name="Wong H.L."/>
            <person name="Macleod F.I."/>
            <person name="White R.A. III"/>
            <person name="Burns B.P."/>
        </authorList>
    </citation>
    <scope>NUCLEOTIDE SEQUENCE</scope>
    <source>
        <strain evidence="4">Bin_327</strain>
    </source>
</reference>
<accession>A0A9D5K845</accession>
<dbReference type="AlphaFoldDB" id="A0A9D5K845"/>
<evidence type="ECO:0000256" key="1">
    <source>
        <dbReference type="PIRSR" id="PIRSR000390-1"/>
    </source>
</evidence>
<keyword evidence="2 3" id="KW-0663">Pyridoxal phosphate</keyword>
<gene>
    <name evidence="4" type="ORF">GF359_03045</name>
</gene>
<sequence length="382" mass="42682">MKPAIEGGKPTREDFLVFGKPVIAEEDIEEVVDTLRSGWIGHGPKTEQFEEMFAAYTGAKHAITVNSCTAAMYLSLGLLDLKPDDEVITSPMTYPSTANVVLHHGAKVVFADINEVSCNIDPGEVEKRITPKTRVILPVHLHGHPAEMERILDIAAKNNLIVISDAAHATEARFKDNHVGILGDAACFSFYATKNITTADGGMITANRTDWAERLRLLRMHGVTRTAWNRFTEKSFKFYDTVTPGYKLNLTDLQSALALHQMERIEKSYKRRTQVWEKYSEAFSVIEGVEIPHEPGDGRHARHLYPLRLNLDRLKINRDHFLEALKAEGIGTGIHFISLHLHSFYAKTFGYKSGDYPRAASVSERTLSLPISPGLSDEDIAD</sequence>
<dbReference type="SUPFAM" id="SSF53383">
    <property type="entry name" value="PLP-dependent transferases"/>
    <property type="match status" value="1"/>
</dbReference>
<dbReference type="GO" id="GO:0000271">
    <property type="term" value="P:polysaccharide biosynthetic process"/>
    <property type="evidence" value="ECO:0007669"/>
    <property type="project" value="TreeGrafter"/>
</dbReference>
<dbReference type="Gene3D" id="3.90.1150.10">
    <property type="entry name" value="Aspartate Aminotransferase, domain 1"/>
    <property type="match status" value="1"/>
</dbReference>